<keyword evidence="2" id="KW-0813">Transport</keyword>
<dbReference type="PIRSF" id="PIRSF006060">
    <property type="entry name" value="AA_transporter"/>
    <property type="match status" value="1"/>
</dbReference>
<feature type="transmembrane region" description="Helical" evidence="7">
    <location>
        <begin position="428"/>
        <end position="446"/>
    </location>
</feature>
<dbReference type="Proteomes" id="UP000077384">
    <property type="component" value="Unassembled WGS sequence"/>
</dbReference>
<evidence type="ECO:0000256" key="7">
    <source>
        <dbReference type="SAM" id="Phobius"/>
    </source>
</evidence>
<dbReference type="PATRIC" id="fig|1705578.3.peg.811"/>
<feature type="transmembrane region" description="Helical" evidence="7">
    <location>
        <begin position="86"/>
        <end position="107"/>
    </location>
</feature>
<reference evidence="9 11" key="2">
    <citation type="journal article" date="2016" name="Front. Microbiol.">
        <title>Industrial Acetogenic Biocatalysts: A Comparative Metabolic and Genomic Analysis.</title>
        <authorList>
            <person name="Bengelsdorf F."/>
            <person name="Poehlein A."/>
            <person name="Sonja S."/>
            <person name="Erz C."/>
            <person name="Hummel T."/>
            <person name="Hoffmeister S."/>
            <person name="Daniel R."/>
            <person name="Durre P."/>
        </authorList>
    </citation>
    <scope>NUCLEOTIDE SEQUENCE [LARGE SCALE GENOMIC DNA]</scope>
    <source>
        <strain evidence="9 11">PTA-10522</strain>
    </source>
</reference>
<feature type="transmembrane region" description="Helical" evidence="7">
    <location>
        <begin position="273"/>
        <end position="301"/>
    </location>
</feature>
<evidence type="ECO:0000313" key="9">
    <source>
        <dbReference type="EMBL" id="OBR90851.1"/>
    </source>
</evidence>
<evidence type="ECO:0000256" key="5">
    <source>
        <dbReference type="ARBA" id="ARBA00022989"/>
    </source>
</evidence>
<keyword evidence="5 7" id="KW-1133">Transmembrane helix</keyword>
<protein>
    <submittedName>
        <fullName evidence="8">Glutamate/gamma-aminobutyrate antiporter</fullName>
    </submittedName>
</protein>
<dbReference type="PANTHER" id="PTHR42770">
    <property type="entry name" value="AMINO ACID TRANSPORTER-RELATED"/>
    <property type="match status" value="1"/>
</dbReference>
<dbReference type="Gene3D" id="1.20.1740.10">
    <property type="entry name" value="Amino acid/polyamine transporter I"/>
    <property type="match status" value="1"/>
</dbReference>
<keyword evidence="11" id="KW-1185">Reference proteome</keyword>
<keyword evidence="3" id="KW-1003">Cell membrane</keyword>
<dbReference type="EMBL" id="LROR01000088">
    <property type="protein sequence ID" value="OBR90851.1"/>
    <property type="molecule type" value="Genomic_DNA"/>
</dbReference>
<dbReference type="PANTHER" id="PTHR42770:SF15">
    <property type="entry name" value="GLUTAMATE_GAMMA-AMINOBUTYRATE ANTIPORTER-RELATED"/>
    <property type="match status" value="1"/>
</dbReference>
<sequence>MDSDKKKFRMFDVILTVICVVFVAEAAAPVAAIGNQQFFWWILLIVAFLLPYGLIAVELGTTYEGQGGMYDWVKRAFGNRMASRTAWYYWLNFPLWMASLAVMIPQILQIITGTSIPTLPTIIIELAFIWIVVFISFYPVSDSVWILNGAAVLKMLLALTLGGLGIYGAMTHGVANAFTVRSFLPTLDMKSISLISVIIFNMLGFEVVCTFTDSMENPKKQIPQAIIIGGIVIAAIYIFSSFGISAAIPTSQISTSSGMIDALQILTGQKTGMFIGVMAFIFMLTLFGNMISWSLGVNNVVQYAAEDGNMPKVFIGKSKKNGMPIGVSIMNGIVATVVVVIAPFIPNQDLFWSFFALNLVMFLSSYIPMFPAFLKLRKIDSDKERPFKVGGSNFVIKLAAYAPMTIAIIAIILTAIPLSADDIGSKLPITIGAIIGYVVEEIFIRVKKIKNEELVKQNQ</sequence>
<dbReference type="InterPro" id="IPR050367">
    <property type="entry name" value="APC_superfamily"/>
</dbReference>
<name>A0A166T2A0_9CLOT</name>
<dbReference type="AlphaFoldDB" id="A0A166T2A0"/>
<dbReference type="Proteomes" id="UP000093694">
    <property type="component" value="Unassembled WGS sequence"/>
</dbReference>
<comment type="caution">
    <text evidence="8">The sequence shown here is derived from an EMBL/GenBank/DDBJ whole genome shotgun (WGS) entry which is preliminary data.</text>
</comment>
<evidence type="ECO:0000313" key="8">
    <source>
        <dbReference type="EMBL" id="OAA93108.1"/>
    </source>
</evidence>
<accession>A0A166T2A0</accession>
<dbReference type="RefSeq" id="WP_063601217.1">
    <property type="nucleotide sequence ID" value="NZ_LITQ01000015.1"/>
</dbReference>
<gene>
    <name evidence="8" type="primary">gadC</name>
    <name evidence="9" type="ORF">CLCOS_38330</name>
    <name evidence="8" type="ORF">WX73_00433</name>
</gene>
<feature type="transmembrane region" description="Helical" evidence="7">
    <location>
        <begin position="192"/>
        <end position="213"/>
    </location>
</feature>
<evidence type="ECO:0000256" key="4">
    <source>
        <dbReference type="ARBA" id="ARBA00022692"/>
    </source>
</evidence>
<reference evidence="8 10" key="1">
    <citation type="journal article" date="2015" name="Biotechnol. Bioeng.">
        <title>Genome sequence and phenotypic characterization of Caulobacter segnis.</title>
        <authorList>
            <person name="Patel S."/>
            <person name="Fletcher B."/>
            <person name="Scott D.C."/>
            <person name="Ely B."/>
        </authorList>
    </citation>
    <scope>NUCLEOTIDE SEQUENCE [LARGE SCALE GENOMIC DNA]</scope>
    <source>
        <strain evidence="8 10">PS02</strain>
    </source>
</reference>
<comment type="subcellular location">
    <subcellularLocation>
        <location evidence="1">Cell membrane</location>
        <topology evidence="1">Multi-pass membrane protein</topology>
    </subcellularLocation>
</comment>
<organism evidence="8 10">
    <name type="scientific">Clostridium coskatii</name>
    <dbReference type="NCBI Taxonomy" id="1705578"/>
    <lineage>
        <taxon>Bacteria</taxon>
        <taxon>Bacillati</taxon>
        <taxon>Bacillota</taxon>
        <taxon>Clostridia</taxon>
        <taxon>Eubacteriales</taxon>
        <taxon>Clostridiaceae</taxon>
        <taxon>Clostridium</taxon>
    </lineage>
</organism>
<proteinExistence type="predicted"/>
<feature type="transmembrane region" description="Helical" evidence="7">
    <location>
        <begin position="351"/>
        <end position="374"/>
    </location>
</feature>
<feature type="transmembrane region" description="Helical" evidence="7">
    <location>
        <begin position="322"/>
        <end position="345"/>
    </location>
</feature>
<dbReference type="Pfam" id="PF13520">
    <property type="entry name" value="AA_permease_2"/>
    <property type="match status" value="1"/>
</dbReference>
<evidence type="ECO:0000313" key="10">
    <source>
        <dbReference type="Proteomes" id="UP000077384"/>
    </source>
</evidence>
<dbReference type="EMBL" id="LITQ01000015">
    <property type="protein sequence ID" value="OAA93108.1"/>
    <property type="molecule type" value="Genomic_DNA"/>
</dbReference>
<dbReference type="InterPro" id="IPR002293">
    <property type="entry name" value="AA/rel_permease1"/>
</dbReference>
<feature type="transmembrane region" description="Helical" evidence="7">
    <location>
        <begin position="42"/>
        <end position="65"/>
    </location>
</feature>
<feature type="transmembrane region" description="Helical" evidence="7">
    <location>
        <begin position="152"/>
        <end position="172"/>
    </location>
</feature>
<evidence type="ECO:0000256" key="2">
    <source>
        <dbReference type="ARBA" id="ARBA00022448"/>
    </source>
</evidence>
<evidence type="ECO:0000256" key="1">
    <source>
        <dbReference type="ARBA" id="ARBA00004651"/>
    </source>
</evidence>
<feature type="transmembrane region" description="Helical" evidence="7">
    <location>
        <begin position="225"/>
        <end position="248"/>
    </location>
</feature>
<feature type="transmembrane region" description="Helical" evidence="7">
    <location>
        <begin position="119"/>
        <end position="140"/>
    </location>
</feature>
<evidence type="ECO:0000256" key="3">
    <source>
        <dbReference type="ARBA" id="ARBA00022475"/>
    </source>
</evidence>
<keyword evidence="4 7" id="KW-0812">Transmembrane</keyword>
<feature type="transmembrane region" description="Helical" evidence="7">
    <location>
        <begin position="394"/>
        <end position="416"/>
    </location>
</feature>
<evidence type="ECO:0000256" key="6">
    <source>
        <dbReference type="ARBA" id="ARBA00023136"/>
    </source>
</evidence>
<keyword evidence="6 7" id="KW-0472">Membrane</keyword>
<dbReference type="GO" id="GO:0005886">
    <property type="term" value="C:plasma membrane"/>
    <property type="evidence" value="ECO:0007669"/>
    <property type="project" value="UniProtKB-SubCell"/>
</dbReference>
<dbReference type="GO" id="GO:0022857">
    <property type="term" value="F:transmembrane transporter activity"/>
    <property type="evidence" value="ECO:0007669"/>
    <property type="project" value="InterPro"/>
</dbReference>
<evidence type="ECO:0000313" key="11">
    <source>
        <dbReference type="Proteomes" id="UP000093694"/>
    </source>
</evidence>